<feature type="coiled-coil region" evidence="1">
    <location>
        <begin position="538"/>
        <end position="586"/>
    </location>
</feature>
<keyword evidence="1" id="KW-0175">Coiled coil</keyword>
<evidence type="ECO:0000313" key="3">
    <source>
        <dbReference type="Proteomes" id="UP000663855"/>
    </source>
</evidence>
<name>A0A814UQ86_9BILA</name>
<organism evidence="2 3">
    <name type="scientific">Rotaria magnacalcarata</name>
    <dbReference type="NCBI Taxonomy" id="392030"/>
    <lineage>
        <taxon>Eukaryota</taxon>
        <taxon>Metazoa</taxon>
        <taxon>Spiralia</taxon>
        <taxon>Gnathifera</taxon>
        <taxon>Rotifera</taxon>
        <taxon>Eurotatoria</taxon>
        <taxon>Bdelloidea</taxon>
        <taxon>Philodinida</taxon>
        <taxon>Philodinidae</taxon>
        <taxon>Rotaria</taxon>
    </lineage>
</organism>
<proteinExistence type="predicted"/>
<dbReference type="EMBL" id="CAJNOV010004506">
    <property type="protein sequence ID" value="CAF1178059.1"/>
    <property type="molecule type" value="Genomic_DNA"/>
</dbReference>
<sequence length="762" mass="91025">MEEFHSEINQLRSSSQQLENVDVNHFVDEIEQIGQQLTTSEEFLLKEIQRLKTDLDANHSKLNYANELREIDAKTLKTFRTKFQDLTQLLADVKKKETNAWHIVQILRVNTSRLWHIFEAAAGVSATDKLINGNLEKILNSAQIEKDEQTTCLILLEKEHGDLLIKMKEIQLSVEHFRTTILEITKNTNETKLKVKKQQQINDHIHEQSSKRINHLTLNIKDVQILLVDYKFLINEIHDLVKLIFHIQTQIEIHNKTKFLQQTKLEKYKQDLSLKALNRTKYENQIYNLQKIIHQQNQNFQQLKSQQKQIIENRQELYKQIDSLEIDKNQIFTNQQQLVDTIKQSNLQRNLLDKEIFHKNHTIQNLQYSYRKLFKDYNKQQNITNHLQKASQANEQNLHTTKIEIDKFTEQVQQQNYLINYSEAELDSHTKDLQDLENCLSITHEELSDQRTKVNESKTNVRLLKHKLHKIIGDEKPLAKEISQYRKQVLQNETNSIQLELNLKQNESKMNHYKKVIGKLICDSKQNDNVLMRENASLEKCHRQIKQSKENIKMLNKNFKNSESNYQSLKEIFYQAENENRLLKQQYKDLTFVIELLGYRQATINNKLGPLYRTVKQLTKQHVDQANSIEQSKFDFNILQKYYSYLRLHNQRLRESISFKSQQHNEYLKSQSISKQSNNFQNQLQLQMNKNSNHIHYWHILMASSPDKFNNISKLFLIKKKIVHKTDELVKLKEFFREKEILYHYLNQIYERREKLREKNKC</sequence>
<evidence type="ECO:0000256" key="1">
    <source>
        <dbReference type="SAM" id="Coils"/>
    </source>
</evidence>
<gene>
    <name evidence="2" type="ORF">CJN711_LOCUS10865</name>
</gene>
<dbReference type="Proteomes" id="UP000663855">
    <property type="component" value="Unassembled WGS sequence"/>
</dbReference>
<accession>A0A814UQ86</accession>
<protein>
    <submittedName>
        <fullName evidence="2">Uncharacterized protein</fullName>
    </submittedName>
</protein>
<comment type="caution">
    <text evidence="2">The sequence shown here is derived from an EMBL/GenBank/DDBJ whole genome shotgun (WGS) entry which is preliminary data.</text>
</comment>
<reference evidence="2" key="1">
    <citation type="submission" date="2021-02" db="EMBL/GenBank/DDBJ databases">
        <authorList>
            <person name="Nowell W R."/>
        </authorList>
    </citation>
    <scope>NUCLEOTIDE SEQUENCE</scope>
</reference>
<feature type="coiled-coil region" evidence="1">
    <location>
        <begin position="293"/>
        <end position="327"/>
    </location>
</feature>
<dbReference type="AlphaFoldDB" id="A0A814UQ86"/>
<evidence type="ECO:0000313" key="2">
    <source>
        <dbReference type="EMBL" id="CAF1178059.1"/>
    </source>
</evidence>